<dbReference type="EMBL" id="JAINUF010000004">
    <property type="protein sequence ID" value="KAJ8363400.1"/>
    <property type="molecule type" value="Genomic_DNA"/>
</dbReference>
<feature type="region of interest" description="Disordered" evidence="1">
    <location>
        <begin position="1"/>
        <end position="83"/>
    </location>
</feature>
<protein>
    <submittedName>
        <fullName evidence="2">Uncharacterized protein</fullName>
    </submittedName>
</protein>
<evidence type="ECO:0000313" key="2">
    <source>
        <dbReference type="EMBL" id="KAJ8363400.1"/>
    </source>
</evidence>
<feature type="compositionally biased region" description="Basic and acidic residues" evidence="1">
    <location>
        <begin position="23"/>
        <end position="40"/>
    </location>
</feature>
<feature type="compositionally biased region" description="Basic residues" evidence="1">
    <location>
        <begin position="97"/>
        <end position="112"/>
    </location>
</feature>
<proteinExistence type="predicted"/>
<comment type="caution">
    <text evidence="2">The sequence shown here is derived from an EMBL/GenBank/DDBJ whole genome shotgun (WGS) entry which is preliminary data.</text>
</comment>
<evidence type="ECO:0000313" key="3">
    <source>
        <dbReference type="Proteomes" id="UP001152622"/>
    </source>
</evidence>
<dbReference type="AlphaFoldDB" id="A0A9Q1FNT7"/>
<organism evidence="2 3">
    <name type="scientific">Synaphobranchus kaupii</name>
    <name type="common">Kaup's arrowtooth eel</name>
    <dbReference type="NCBI Taxonomy" id="118154"/>
    <lineage>
        <taxon>Eukaryota</taxon>
        <taxon>Metazoa</taxon>
        <taxon>Chordata</taxon>
        <taxon>Craniata</taxon>
        <taxon>Vertebrata</taxon>
        <taxon>Euteleostomi</taxon>
        <taxon>Actinopterygii</taxon>
        <taxon>Neopterygii</taxon>
        <taxon>Teleostei</taxon>
        <taxon>Anguilliformes</taxon>
        <taxon>Synaphobranchidae</taxon>
        <taxon>Synaphobranchus</taxon>
    </lineage>
</organism>
<accession>A0A9Q1FNT7</accession>
<reference evidence="2" key="1">
    <citation type="journal article" date="2023" name="Science">
        <title>Genome structures resolve the early diversification of teleost fishes.</title>
        <authorList>
            <person name="Parey E."/>
            <person name="Louis A."/>
            <person name="Montfort J."/>
            <person name="Bouchez O."/>
            <person name="Roques C."/>
            <person name="Iampietro C."/>
            <person name="Lluch J."/>
            <person name="Castinel A."/>
            <person name="Donnadieu C."/>
            <person name="Desvignes T."/>
            <person name="Floi Bucao C."/>
            <person name="Jouanno E."/>
            <person name="Wen M."/>
            <person name="Mejri S."/>
            <person name="Dirks R."/>
            <person name="Jansen H."/>
            <person name="Henkel C."/>
            <person name="Chen W.J."/>
            <person name="Zahm M."/>
            <person name="Cabau C."/>
            <person name="Klopp C."/>
            <person name="Thompson A.W."/>
            <person name="Robinson-Rechavi M."/>
            <person name="Braasch I."/>
            <person name="Lecointre G."/>
            <person name="Bobe J."/>
            <person name="Postlethwait J.H."/>
            <person name="Berthelot C."/>
            <person name="Roest Crollius H."/>
            <person name="Guiguen Y."/>
        </authorList>
    </citation>
    <scope>NUCLEOTIDE SEQUENCE</scope>
    <source>
        <strain evidence="2">WJC10195</strain>
    </source>
</reference>
<gene>
    <name evidence="2" type="ORF">SKAU_G00122310</name>
</gene>
<name>A0A9Q1FNT7_SYNKA</name>
<sequence>MARAAGLQVSDRERCVATAPGFDKPRHSDCDRPGEKRRDSQPLLPQNVAQNPAPRPLPGPGHPSCEVTPTYDGDVARPETAPKRRILPSLSLRLFRHRQRRCERRRRPHAPRQRQSYGTSLLLRAKSTSTHYAPQYYNPALKERRTGQDCAGNVNVARMCNPALTLRRTTALRRCGRQAALTTPYLCVRCRGGTASSGVDNVPVTLQRHVTARTSAPSLNIAVVRVKRGWRTGRRRSQT</sequence>
<evidence type="ECO:0000256" key="1">
    <source>
        <dbReference type="SAM" id="MobiDB-lite"/>
    </source>
</evidence>
<feature type="region of interest" description="Disordered" evidence="1">
    <location>
        <begin position="97"/>
        <end position="117"/>
    </location>
</feature>
<keyword evidence="3" id="KW-1185">Reference proteome</keyword>
<dbReference type="Proteomes" id="UP001152622">
    <property type="component" value="Chromosome 4"/>
</dbReference>